<accession>A0A1Y1QDW7</accession>
<feature type="transmembrane region" description="Helical" evidence="1">
    <location>
        <begin position="70"/>
        <end position="88"/>
    </location>
</feature>
<protein>
    <recommendedName>
        <fullName evidence="4">NADH:ubiquinone oxidoreductase subunit N</fullName>
    </recommendedName>
</protein>
<feature type="transmembrane region" description="Helical" evidence="1">
    <location>
        <begin position="33"/>
        <end position="50"/>
    </location>
</feature>
<evidence type="ECO:0008006" key="4">
    <source>
        <dbReference type="Google" id="ProtNLM"/>
    </source>
</evidence>
<name>A0A1Y1QDW7_9GAMM</name>
<reference evidence="2 3" key="1">
    <citation type="submission" date="2017-01" db="EMBL/GenBank/DDBJ databases">
        <title>Novel large sulfur bacteria in the metagenomes of groundwater-fed chemosynthetic microbial mats in the Lake Huron basin.</title>
        <authorList>
            <person name="Sharrar A.M."/>
            <person name="Flood B.E."/>
            <person name="Bailey J.V."/>
            <person name="Jones D.S."/>
            <person name="Biddanda B."/>
            <person name="Ruberg S.A."/>
            <person name="Marcus D.N."/>
            <person name="Dick G.J."/>
        </authorList>
    </citation>
    <scope>NUCLEOTIDE SEQUENCE [LARGE SCALE GENOMIC DNA]</scope>
    <source>
        <strain evidence="2">A8</strain>
    </source>
</reference>
<evidence type="ECO:0000256" key="1">
    <source>
        <dbReference type="SAM" id="Phobius"/>
    </source>
</evidence>
<evidence type="ECO:0000313" key="2">
    <source>
        <dbReference type="EMBL" id="OQX03245.1"/>
    </source>
</evidence>
<dbReference type="EMBL" id="MTEJ01000421">
    <property type="protein sequence ID" value="OQX03245.1"/>
    <property type="molecule type" value="Genomic_DNA"/>
</dbReference>
<keyword evidence="1" id="KW-0812">Transmembrane</keyword>
<dbReference type="Proteomes" id="UP000192491">
    <property type="component" value="Unassembled WGS sequence"/>
</dbReference>
<comment type="caution">
    <text evidence="2">The sequence shown here is derived from an EMBL/GenBank/DDBJ whole genome shotgun (WGS) entry which is preliminary data.</text>
</comment>
<proteinExistence type="predicted"/>
<sequence>MDITIAMPEIFLLSTICLILLIDVFLREDCRMVSYLLTQVAVLATALLAYGAMDGNKTTGLNGMYVSDDLAGVLKISILLLTFGVCLCT</sequence>
<keyword evidence="1" id="KW-1133">Transmembrane helix</keyword>
<feature type="transmembrane region" description="Helical" evidence="1">
    <location>
        <begin position="6"/>
        <end position="26"/>
    </location>
</feature>
<evidence type="ECO:0000313" key="3">
    <source>
        <dbReference type="Proteomes" id="UP000192491"/>
    </source>
</evidence>
<gene>
    <name evidence="2" type="ORF">BWK73_40255</name>
</gene>
<organism evidence="2 3">
    <name type="scientific">Thiothrix lacustris</name>
    <dbReference type="NCBI Taxonomy" id="525917"/>
    <lineage>
        <taxon>Bacteria</taxon>
        <taxon>Pseudomonadati</taxon>
        <taxon>Pseudomonadota</taxon>
        <taxon>Gammaproteobacteria</taxon>
        <taxon>Thiotrichales</taxon>
        <taxon>Thiotrichaceae</taxon>
        <taxon>Thiothrix</taxon>
    </lineage>
</organism>
<keyword evidence="1" id="KW-0472">Membrane</keyword>
<dbReference type="AlphaFoldDB" id="A0A1Y1QDW7"/>